<comment type="function">
    <text evidence="2">Pyridoxal 5'-phosphate (PLP)-binding protein, which is involved in PLP homeostasis.</text>
</comment>
<feature type="modified residue" description="N6-(pyridoxal phosphate)lysine" evidence="2">
    <location>
        <position position="40"/>
    </location>
</feature>
<dbReference type="EMBL" id="BAABHK010000003">
    <property type="protein sequence ID" value="GAA4625166.1"/>
    <property type="molecule type" value="Genomic_DNA"/>
</dbReference>
<evidence type="ECO:0000256" key="3">
    <source>
        <dbReference type="RuleBase" id="RU004514"/>
    </source>
</evidence>
<evidence type="ECO:0000256" key="2">
    <source>
        <dbReference type="HAMAP-Rule" id="MF_02087"/>
    </source>
</evidence>
<comment type="similarity">
    <text evidence="2 3">Belongs to the pyridoxal phosphate-binding protein YggS/PROSC family.</text>
</comment>
<dbReference type="PANTHER" id="PTHR10146:SF14">
    <property type="entry name" value="PYRIDOXAL PHOSPHATE HOMEOSTASIS PROTEIN"/>
    <property type="match status" value="1"/>
</dbReference>
<dbReference type="PROSITE" id="PS01211">
    <property type="entry name" value="UPF0001"/>
    <property type="match status" value="1"/>
</dbReference>
<keyword evidence="1 2" id="KW-0663">Pyridoxal phosphate</keyword>
<evidence type="ECO:0000256" key="1">
    <source>
        <dbReference type="ARBA" id="ARBA00022898"/>
    </source>
</evidence>
<dbReference type="Gene3D" id="3.20.20.10">
    <property type="entry name" value="Alanine racemase"/>
    <property type="match status" value="1"/>
</dbReference>
<organism evidence="5 6">
    <name type="scientific">Actinoallomurus vinaceus</name>
    <dbReference type="NCBI Taxonomy" id="1080074"/>
    <lineage>
        <taxon>Bacteria</taxon>
        <taxon>Bacillati</taxon>
        <taxon>Actinomycetota</taxon>
        <taxon>Actinomycetes</taxon>
        <taxon>Streptosporangiales</taxon>
        <taxon>Thermomonosporaceae</taxon>
        <taxon>Actinoallomurus</taxon>
    </lineage>
</organism>
<dbReference type="Proteomes" id="UP001501442">
    <property type="component" value="Unassembled WGS sequence"/>
</dbReference>
<proteinExistence type="inferred from homology"/>
<keyword evidence="6" id="KW-1185">Reference proteome</keyword>
<accession>A0ABP8U883</accession>
<name>A0ABP8U883_9ACTN</name>
<dbReference type="InterPro" id="IPR011078">
    <property type="entry name" value="PyrdxlP_homeostasis"/>
</dbReference>
<evidence type="ECO:0000313" key="6">
    <source>
        <dbReference type="Proteomes" id="UP001501442"/>
    </source>
</evidence>
<dbReference type="PIRSF" id="PIRSF004848">
    <property type="entry name" value="YBL036c_PLPDEIII"/>
    <property type="match status" value="1"/>
</dbReference>
<evidence type="ECO:0000259" key="4">
    <source>
        <dbReference type="Pfam" id="PF01168"/>
    </source>
</evidence>
<gene>
    <name evidence="5" type="ORF">GCM10023196_028290</name>
</gene>
<dbReference type="PANTHER" id="PTHR10146">
    <property type="entry name" value="PROLINE SYNTHETASE CO-TRANSCRIBED BACTERIAL HOMOLOG PROTEIN"/>
    <property type="match status" value="1"/>
</dbReference>
<dbReference type="Pfam" id="PF01168">
    <property type="entry name" value="Ala_racemase_N"/>
    <property type="match status" value="1"/>
</dbReference>
<dbReference type="SUPFAM" id="SSF51419">
    <property type="entry name" value="PLP-binding barrel"/>
    <property type="match status" value="1"/>
</dbReference>
<dbReference type="RefSeq" id="WP_345431203.1">
    <property type="nucleotide sequence ID" value="NZ_BAABHK010000003.1"/>
</dbReference>
<comment type="caution">
    <text evidence="5">The sequence shown here is derived from an EMBL/GenBank/DDBJ whole genome shotgun (WGS) entry which is preliminary data.</text>
</comment>
<dbReference type="NCBIfam" id="TIGR00044">
    <property type="entry name" value="YggS family pyridoxal phosphate-dependent enzyme"/>
    <property type="match status" value="1"/>
</dbReference>
<dbReference type="InterPro" id="IPR001608">
    <property type="entry name" value="Ala_racemase_N"/>
</dbReference>
<sequence length="232" mass="23824">MPSREAELAANLAAVRERVAKACAAAGRSADEVTLIAVTKTFPASDVRLLAGLGVTDVAENRDQEASAKADECRDLRLTWHFVGQVQTNKARSVVSYSDVVHSVDRERLVTALSRAAVGAGRPVRCLVQVALDDAEGRGGIRADAVPDLADAVASAPGLSLGGVMAVAPLGGDPARAFARLADVAAAVQKSYPGANMISAGMSGDMEEAIACGATHVRVGTALLGGRRAIVR</sequence>
<dbReference type="CDD" id="cd00635">
    <property type="entry name" value="PLPDE_III_YBL036c_like"/>
    <property type="match status" value="1"/>
</dbReference>
<dbReference type="InterPro" id="IPR029066">
    <property type="entry name" value="PLP-binding_barrel"/>
</dbReference>
<reference evidence="6" key="1">
    <citation type="journal article" date="2019" name="Int. J. Syst. Evol. Microbiol.">
        <title>The Global Catalogue of Microorganisms (GCM) 10K type strain sequencing project: providing services to taxonomists for standard genome sequencing and annotation.</title>
        <authorList>
            <consortium name="The Broad Institute Genomics Platform"/>
            <consortium name="The Broad Institute Genome Sequencing Center for Infectious Disease"/>
            <person name="Wu L."/>
            <person name="Ma J."/>
        </authorList>
    </citation>
    <scope>NUCLEOTIDE SEQUENCE [LARGE SCALE GENOMIC DNA]</scope>
    <source>
        <strain evidence="6">JCM 17939</strain>
    </source>
</reference>
<protein>
    <recommendedName>
        <fullName evidence="2">Pyridoxal phosphate homeostasis protein</fullName>
        <shortName evidence="2">PLP homeostasis protein</shortName>
    </recommendedName>
</protein>
<dbReference type="HAMAP" id="MF_02087">
    <property type="entry name" value="PLP_homeostasis"/>
    <property type="match status" value="1"/>
</dbReference>
<evidence type="ECO:0000313" key="5">
    <source>
        <dbReference type="EMBL" id="GAA4625166.1"/>
    </source>
</evidence>
<feature type="domain" description="Alanine racemase N-terminal" evidence="4">
    <location>
        <begin position="11"/>
        <end position="227"/>
    </location>
</feature>